<gene>
    <name evidence="1" type="ORF">HMPREF1092_00911</name>
</gene>
<accession>N9Y1I6</accession>
<dbReference type="HOGENOM" id="CLU_1560277_0_0_9"/>
<dbReference type="Gene3D" id="1.10.10.60">
    <property type="entry name" value="Homeodomain-like"/>
    <property type="match status" value="1"/>
</dbReference>
<evidence type="ECO:0000313" key="1">
    <source>
        <dbReference type="EMBL" id="ENZ01677.1"/>
    </source>
</evidence>
<dbReference type="PATRIC" id="fig|999411.4.peg.884"/>
<dbReference type="Proteomes" id="UP000013097">
    <property type="component" value="Unassembled WGS sequence"/>
</dbReference>
<proteinExistence type="predicted"/>
<protein>
    <submittedName>
        <fullName evidence="1">Uncharacterized protein</fullName>
    </submittedName>
</protein>
<dbReference type="AlphaFoldDB" id="N9Y1I6"/>
<sequence length="171" mass="20537">MINTKTWTEADTITLDRMIKEGCSNKMIAKYLARPESYISAKKKTLGYNIKSIKHWTKEEDKELRYLYYAGATDEELAIKFNRTPHQIYQHRYKKGYVELIRYDWDKKFLQEYFINQLKSSKNLTEAMTKTKLSYDTIKKYLRIFLKKKIISKKLYDDLSNKFSRKIVKVG</sequence>
<reference evidence="1 2" key="1">
    <citation type="submission" date="2013-01" db="EMBL/GenBank/DDBJ databases">
        <title>The Genome Sequence of Clostridium colicanis 209318.</title>
        <authorList>
            <consortium name="The Broad Institute Genome Sequencing Platform"/>
            <person name="Earl A."/>
            <person name="Ward D."/>
            <person name="Feldgarden M."/>
            <person name="Gevers D."/>
            <person name="Courvalin P."/>
            <person name="Lambert T."/>
            <person name="Walker B."/>
            <person name="Young S.K."/>
            <person name="Zeng Q."/>
            <person name="Gargeya S."/>
            <person name="Fitzgerald M."/>
            <person name="Haas B."/>
            <person name="Abouelleil A."/>
            <person name="Alvarado L."/>
            <person name="Arachchi H.M."/>
            <person name="Berlin A.M."/>
            <person name="Chapman S.B."/>
            <person name="Dewar J."/>
            <person name="Goldberg J."/>
            <person name="Griggs A."/>
            <person name="Gujja S."/>
            <person name="Hansen M."/>
            <person name="Howarth C."/>
            <person name="Imamovic A."/>
            <person name="Larimer J."/>
            <person name="McCowan C."/>
            <person name="Murphy C."/>
            <person name="Neiman D."/>
            <person name="Pearson M."/>
            <person name="Priest M."/>
            <person name="Roberts A."/>
            <person name="Saif S."/>
            <person name="Shea T."/>
            <person name="Sisk P."/>
            <person name="Sykes S."/>
            <person name="Wortman J."/>
            <person name="Nusbaum C."/>
            <person name="Birren B."/>
        </authorList>
    </citation>
    <scope>NUCLEOTIDE SEQUENCE [LARGE SCALE GENOMIC DNA]</scope>
    <source>
        <strain evidence="1 2">209318</strain>
    </source>
</reference>
<dbReference type="EMBL" id="AGYT01000008">
    <property type="protein sequence ID" value="ENZ01677.1"/>
    <property type="molecule type" value="Genomic_DNA"/>
</dbReference>
<dbReference type="RefSeq" id="WP_002597413.1">
    <property type="nucleotide sequence ID" value="NZ_CAUWHC010000004.1"/>
</dbReference>
<organism evidence="1 2">
    <name type="scientific">Clostridium thermobutyricum</name>
    <dbReference type="NCBI Taxonomy" id="29372"/>
    <lineage>
        <taxon>Bacteria</taxon>
        <taxon>Bacillati</taxon>
        <taxon>Bacillota</taxon>
        <taxon>Clostridia</taxon>
        <taxon>Eubacteriales</taxon>
        <taxon>Clostridiaceae</taxon>
        <taxon>Clostridium</taxon>
    </lineage>
</organism>
<comment type="caution">
    <text evidence="1">The sequence shown here is derived from an EMBL/GenBank/DDBJ whole genome shotgun (WGS) entry which is preliminary data.</text>
</comment>
<name>N9Y1I6_9CLOT</name>
<keyword evidence="2" id="KW-1185">Reference proteome</keyword>
<evidence type="ECO:0000313" key="2">
    <source>
        <dbReference type="Proteomes" id="UP000013097"/>
    </source>
</evidence>